<reference evidence="2" key="1">
    <citation type="journal article" date="2015" name="Nature">
        <title>Complex archaea that bridge the gap between prokaryotes and eukaryotes.</title>
        <authorList>
            <person name="Spang A."/>
            <person name="Saw J.H."/>
            <person name="Jorgensen S.L."/>
            <person name="Zaremba-Niedzwiedzka K."/>
            <person name="Martijn J."/>
            <person name="Lind A.E."/>
            <person name="van Eijk R."/>
            <person name="Schleper C."/>
            <person name="Guy L."/>
            <person name="Ettema T.J."/>
        </authorList>
    </citation>
    <scope>NUCLEOTIDE SEQUENCE</scope>
</reference>
<feature type="coiled-coil region" evidence="1">
    <location>
        <begin position="321"/>
        <end position="367"/>
    </location>
</feature>
<proteinExistence type="predicted"/>
<protein>
    <submittedName>
        <fullName evidence="2">Uncharacterized protein</fullName>
    </submittedName>
</protein>
<sequence>MSSDYRDRLTTAKANLKTEQKKKYKIYNFCKNFHLEDEIKEKSFNNKYSDPKLIHVFSKNNDYTPSLHNSIKTRITNGTNILLDIYGEQHSGKSHVGQTLAFEIIEEFELIQGNKVDLKLGFSTSEFNRYLTMLKKGDVLIRDENPKEHGKGSRNMEENLENVVDIIRKHLNSFIFIAPRKLSNTLITYYLETAGKNFETKQVRCLLYDPSFKEGKEPIGRVFITLHDDYEFSAQYDKRKDGIIKDGLAHGGHFSAEIDLERFKNDIKRLFKWAIREKVDHKNLLEAEIKLFNSQFDPDKERDKMVKWDSGTMPMVINKVWSKLTKRKKRIENRRKRLKELKRIHERRMEEKQREQAKLEIEQQINADLTKFNFKYNENKIYNLVREEKGDIWRNVERDIEIYILSTKERMFNSKIAKRYKTIKDRKGISNVVKKVQGEINRIKGKLLEAAFSKYLKMLNIFDSVEDNGSHGEFDVVAYKDNATFVFSLKNIKVDKQHYNEISGEEFYPEVKFAREQKERHNKDVYAYLCIFDNLKEEFLIKGIDLSFPIKSIKISS</sequence>
<keyword evidence="1" id="KW-0175">Coiled coil</keyword>
<gene>
    <name evidence="2" type="ORF">LCGC14_1051600</name>
</gene>
<evidence type="ECO:0000256" key="1">
    <source>
        <dbReference type="SAM" id="Coils"/>
    </source>
</evidence>
<comment type="caution">
    <text evidence="2">The sequence shown here is derived from an EMBL/GenBank/DDBJ whole genome shotgun (WGS) entry which is preliminary data.</text>
</comment>
<dbReference type="EMBL" id="LAZR01004401">
    <property type="protein sequence ID" value="KKN08934.1"/>
    <property type="molecule type" value="Genomic_DNA"/>
</dbReference>
<name>A0A0F9MT38_9ZZZZ</name>
<evidence type="ECO:0000313" key="2">
    <source>
        <dbReference type="EMBL" id="KKN08934.1"/>
    </source>
</evidence>
<organism evidence="2">
    <name type="scientific">marine sediment metagenome</name>
    <dbReference type="NCBI Taxonomy" id="412755"/>
    <lineage>
        <taxon>unclassified sequences</taxon>
        <taxon>metagenomes</taxon>
        <taxon>ecological metagenomes</taxon>
    </lineage>
</organism>
<accession>A0A0F9MT38</accession>
<dbReference type="AlphaFoldDB" id="A0A0F9MT38"/>